<feature type="region of interest" description="Disordered" evidence="4">
    <location>
        <begin position="226"/>
        <end position="257"/>
    </location>
</feature>
<feature type="compositionally biased region" description="Acidic residues" evidence="4">
    <location>
        <begin position="147"/>
        <end position="156"/>
    </location>
</feature>
<keyword evidence="3" id="KW-0349">Heme</keyword>
<feature type="region of interest" description="Disordered" evidence="4">
    <location>
        <begin position="44"/>
        <end position="157"/>
    </location>
</feature>
<dbReference type="PROSITE" id="PS51007">
    <property type="entry name" value="CYTC"/>
    <property type="match status" value="1"/>
</dbReference>
<keyword evidence="2 3" id="KW-0408">Iron</keyword>
<dbReference type="GO" id="GO:0046872">
    <property type="term" value="F:metal ion binding"/>
    <property type="evidence" value="ECO:0007669"/>
    <property type="project" value="UniProtKB-KW"/>
</dbReference>
<organism evidence="6">
    <name type="scientific">Rhynchosporium graminicola</name>
    <dbReference type="NCBI Taxonomy" id="2792576"/>
    <lineage>
        <taxon>Eukaryota</taxon>
        <taxon>Fungi</taxon>
        <taxon>Dikarya</taxon>
        <taxon>Ascomycota</taxon>
        <taxon>Pezizomycotina</taxon>
        <taxon>Leotiomycetes</taxon>
        <taxon>Helotiales</taxon>
        <taxon>Ploettnerulaceae</taxon>
        <taxon>Rhynchosporium</taxon>
    </lineage>
</organism>
<dbReference type="GO" id="GO:0020037">
    <property type="term" value="F:heme binding"/>
    <property type="evidence" value="ECO:0007669"/>
    <property type="project" value="InterPro"/>
</dbReference>
<accession>V5W5Z5</accession>
<feature type="compositionally biased region" description="Polar residues" evidence="4">
    <location>
        <begin position="46"/>
        <end position="65"/>
    </location>
</feature>
<dbReference type="AlphaFoldDB" id="V5W5Z5"/>
<dbReference type="GO" id="GO:0009055">
    <property type="term" value="F:electron transfer activity"/>
    <property type="evidence" value="ECO:0007669"/>
    <property type="project" value="InterPro"/>
</dbReference>
<reference evidence="6" key="1">
    <citation type="submission" date="2013-09" db="EMBL/GenBank/DDBJ databases">
        <authorList>
            <person name="Torriani S.F.F."/>
            <person name="Penselin D."/>
            <person name="Knogge W."/>
            <person name="Felder M."/>
            <person name="Taudien S."/>
            <person name="Platzer M."/>
            <person name="McDonald B.A."/>
            <person name="Brunner P.C."/>
        </authorList>
    </citation>
    <scope>NUCLEOTIDE SEQUENCE</scope>
</reference>
<evidence type="ECO:0000259" key="5">
    <source>
        <dbReference type="PROSITE" id="PS51007"/>
    </source>
</evidence>
<dbReference type="InterPro" id="IPR009056">
    <property type="entry name" value="Cyt_c-like_dom"/>
</dbReference>
<sequence>MVKLIHNRFNSTTHLSSVLGGLAFLKATPRYFSTCRSLALPLPSSAEVNSDNTSLPTSSEVNDSDNLPLFTSAEVNDSENLPLPTSAEEDERENLPLPTSAEEDERDNSPSSSEPEENNGNNSPPNSESESLNGSGSSGESGYGSDPDGEYYDEGADAMVYAPVENIPERNIREYITATKDISQHPIEVDNHRDDSDSAEGRQVYYDRHFELKAELRLRKTQGVVVDSDSDDDGSCATCHTPLHAGPDVPSNKPRGEVANTEVANTEVANTEVANTEVANTDVANTDAIIGTPAVDTLALRNKSEADDQSSAQSNSTSNKRKFEADEDSSSQRRPGYQDSSDITADTEPMSYGWDAED</sequence>
<name>V5W5Z5_9HELO</name>
<feature type="compositionally biased region" description="Low complexity" evidence="4">
    <location>
        <begin position="109"/>
        <end position="135"/>
    </location>
</feature>
<feature type="region of interest" description="Disordered" evidence="4">
    <location>
        <begin position="301"/>
        <end position="358"/>
    </location>
</feature>
<proteinExistence type="predicted"/>
<protein>
    <recommendedName>
        <fullName evidence="5">Cytochrome c domain-containing protein</fullName>
    </recommendedName>
</protein>
<dbReference type="RefSeq" id="YP_008965370.1">
    <property type="nucleotide sequence ID" value="NC_023126.1"/>
</dbReference>
<feature type="compositionally biased region" description="Polar residues" evidence="4">
    <location>
        <begin position="309"/>
        <end position="318"/>
    </location>
</feature>
<geneLocation type="mitochondrion" evidence="6"/>
<evidence type="ECO:0000256" key="3">
    <source>
        <dbReference type="PROSITE-ProRule" id="PRU00433"/>
    </source>
</evidence>
<evidence type="ECO:0000256" key="2">
    <source>
        <dbReference type="ARBA" id="ARBA00023004"/>
    </source>
</evidence>
<feature type="domain" description="Cytochrome c" evidence="5">
    <location>
        <begin position="196"/>
        <end position="306"/>
    </location>
</feature>
<dbReference type="EMBL" id="KF650573">
    <property type="protein sequence ID" value="AHC02346.1"/>
    <property type="molecule type" value="Genomic_DNA"/>
</dbReference>
<evidence type="ECO:0000256" key="4">
    <source>
        <dbReference type="SAM" id="MobiDB-lite"/>
    </source>
</evidence>
<keyword evidence="1 3" id="KW-0479">Metal-binding</keyword>
<reference evidence="6" key="2">
    <citation type="journal article" date="2014" name="Fungal Genet. Biol.">
        <title>Comparative analysis of mitochondrial genomes from closely related Rhynchosporium species reveals extensive intron invasion.</title>
        <authorList>
            <person name="Torriani S.F."/>
            <person name="Penselin D."/>
            <person name="Knogge W."/>
            <person name="Felder M."/>
            <person name="Taudien S."/>
            <person name="Platzer M."/>
            <person name="McDonald B.A."/>
            <person name="Brunner P.C."/>
        </authorList>
    </citation>
    <scope>NUCLEOTIDE SEQUENCE</scope>
</reference>
<evidence type="ECO:0000256" key="1">
    <source>
        <dbReference type="ARBA" id="ARBA00022723"/>
    </source>
</evidence>
<keyword evidence="6" id="KW-0496">Mitochondrion</keyword>
<evidence type="ECO:0000313" key="6">
    <source>
        <dbReference type="EMBL" id="AHC02346.1"/>
    </source>
</evidence>